<sequence length="99" mass="11050">MKSKHLEIYADGAGIMVGSTVSKLNFYSVVDISEDNEEKQIEELKVQIAIPTITLLKVCARFLKQIKTDEQEIISVIDSHKEEIIKTLASLALQESDGE</sequence>
<dbReference type="Proteomes" id="UP001483337">
    <property type="component" value="Chromosome"/>
</dbReference>
<reference evidence="1 2" key="1">
    <citation type="submission" date="2024-04" db="EMBL/GenBank/DDBJ databases">
        <title>Okeanomitos corallinicola gen. &amp; sp. nov. (Nostocales, Cyanobacteria), a new toxic marine heterocyst-forming cyanobacterium from a coral reef.</title>
        <authorList>
            <person name="Li H."/>
            <person name="Li R."/>
            <person name="Kang J."/>
            <person name="Hii K.S."/>
            <person name="Mohamed H.F."/>
            <person name="Xu X."/>
            <person name="Luo Z."/>
        </authorList>
    </citation>
    <scope>NUCLEOTIDE SEQUENCE [LARGE SCALE GENOMIC DNA]</scope>
    <source>
        <strain evidence="1 2">TIOX110</strain>
    </source>
</reference>
<proteinExistence type="predicted"/>
<accession>A0ABZ2UWV5</accession>
<keyword evidence="2" id="KW-1185">Reference proteome</keyword>
<gene>
    <name evidence="1" type="ORF">WJM97_07280</name>
</gene>
<name>A0ABZ2UWV5_9CYAN</name>
<dbReference type="RefSeq" id="WP_353932375.1">
    <property type="nucleotide sequence ID" value="NZ_CP150886.1"/>
</dbReference>
<protein>
    <submittedName>
        <fullName evidence="1">Uncharacterized protein</fullName>
    </submittedName>
</protein>
<dbReference type="EMBL" id="CP150886">
    <property type="protein sequence ID" value="WZB89476.1"/>
    <property type="molecule type" value="Genomic_DNA"/>
</dbReference>
<evidence type="ECO:0000313" key="1">
    <source>
        <dbReference type="EMBL" id="WZB89476.1"/>
    </source>
</evidence>
<organism evidence="1 2">
    <name type="scientific">Okeanomitos corallinicola TIOX110</name>
    <dbReference type="NCBI Taxonomy" id="3133117"/>
    <lineage>
        <taxon>Bacteria</taxon>
        <taxon>Bacillati</taxon>
        <taxon>Cyanobacteriota</taxon>
        <taxon>Cyanophyceae</taxon>
        <taxon>Nostocales</taxon>
        <taxon>Aphanizomenonaceae</taxon>
        <taxon>Okeanomitos</taxon>
    </lineage>
</organism>
<evidence type="ECO:0000313" key="2">
    <source>
        <dbReference type="Proteomes" id="UP001483337"/>
    </source>
</evidence>